<evidence type="ECO:0000313" key="4">
    <source>
        <dbReference type="EMBL" id="GAJ30143.1"/>
    </source>
</evidence>
<dbReference type="PANTHER" id="PTHR43514:SF4">
    <property type="entry name" value="ABC TRANSPORTER I FAMILY MEMBER 10"/>
    <property type="match status" value="1"/>
</dbReference>
<dbReference type="InterPro" id="IPR027417">
    <property type="entry name" value="P-loop_NTPase"/>
</dbReference>
<reference evidence="5" key="1">
    <citation type="journal article" date="2014" name="FEMS Microbiol. Lett.">
        <title>Draft Genomic DNA Sequence of the Facultatively Methylotrophic Bacterium Acidomonas methanolica type strain MB58.</title>
        <authorList>
            <person name="Higashiura N."/>
            <person name="Hadano H."/>
            <person name="Hirakawa H."/>
            <person name="Matsutani M."/>
            <person name="Takabe S."/>
            <person name="Matsushita K."/>
            <person name="Azuma Y."/>
        </authorList>
    </citation>
    <scope>NUCLEOTIDE SEQUENCE [LARGE SCALE GENOMIC DNA]</scope>
    <source>
        <strain evidence="5">MB58</strain>
    </source>
</reference>
<accession>A0A023D7K5</accession>
<dbReference type="OrthoDB" id="9810077at2"/>
<dbReference type="AlphaFoldDB" id="A0A023D7K5"/>
<dbReference type="PANTHER" id="PTHR43514">
    <property type="entry name" value="ABC TRANSPORTER I FAMILY MEMBER 10"/>
    <property type="match status" value="1"/>
</dbReference>
<dbReference type="InterPro" id="IPR003439">
    <property type="entry name" value="ABC_transporter-like_ATP-bd"/>
</dbReference>
<dbReference type="SMART" id="SM00382">
    <property type="entry name" value="AAA"/>
    <property type="match status" value="1"/>
</dbReference>
<evidence type="ECO:0000256" key="2">
    <source>
        <dbReference type="ARBA" id="ARBA00022840"/>
    </source>
</evidence>
<evidence type="ECO:0000313" key="5">
    <source>
        <dbReference type="Proteomes" id="UP000019760"/>
    </source>
</evidence>
<dbReference type="PROSITE" id="PS00211">
    <property type="entry name" value="ABC_TRANSPORTER_1"/>
    <property type="match status" value="1"/>
</dbReference>
<dbReference type="Proteomes" id="UP000019760">
    <property type="component" value="Unassembled WGS sequence"/>
</dbReference>
<dbReference type="SUPFAM" id="SSF52540">
    <property type="entry name" value="P-loop containing nucleoside triphosphate hydrolases"/>
    <property type="match status" value="1"/>
</dbReference>
<sequence length="221" mass="23439">MSAEAVLDLEHVTLAHGTRRVLEDATLVLPPGSVTLLRGCNGAGKTTLLRAMLGLTTPNAGRIRVLGRTPRAARRRIGYLPQSLTLPAPRLTGRALVTSARHGARFGVPGVGGRCRAAVREALALVEAENLADQPLATLSGGERQRIGLAAALVDAPDLLLLDEPLAALDVQRQAALTEMLERLHQTRHLPLVLSVHGASPLDRLATHEVVLEDGHIVTRG</sequence>
<dbReference type="InterPro" id="IPR017871">
    <property type="entry name" value="ABC_transporter-like_CS"/>
</dbReference>
<dbReference type="Gene3D" id="3.40.50.300">
    <property type="entry name" value="P-loop containing nucleotide triphosphate hydrolases"/>
    <property type="match status" value="1"/>
</dbReference>
<keyword evidence="1" id="KW-0547">Nucleotide-binding</keyword>
<evidence type="ECO:0000259" key="3">
    <source>
        <dbReference type="PROSITE" id="PS50893"/>
    </source>
</evidence>
<gene>
    <name evidence="4" type="ORF">Amme_107_002</name>
</gene>
<dbReference type="GO" id="GO:0005524">
    <property type="term" value="F:ATP binding"/>
    <property type="evidence" value="ECO:0007669"/>
    <property type="project" value="UniProtKB-KW"/>
</dbReference>
<feature type="domain" description="ABC transporter" evidence="3">
    <location>
        <begin position="7"/>
        <end position="221"/>
    </location>
</feature>
<dbReference type="InterPro" id="IPR050334">
    <property type="entry name" value="Molybdenum_import_ModC"/>
</dbReference>
<dbReference type="InterPro" id="IPR003593">
    <property type="entry name" value="AAA+_ATPase"/>
</dbReference>
<dbReference type="Pfam" id="PF00005">
    <property type="entry name" value="ABC_tran"/>
    <property type="match status" value="1"/>
</dbReference>
<dbReference type="RefSeq" id="WP_042060815.1">
    <property type="nucleotide sequence ID" value="NZ_BAND01000106.1"/>
</dbReference>
<evidence type="ECO:0000256" key="1">
    <source>
        <dbReference type="ARBA" id="ARBA00022741"/>
    </source>
</evidence>
<comment type="caution">
    <text evidence="4">The sequence shown here is derived from an EMBL/GenBank/DDBJ whole genome shotgun (WGS) entry which is preliminary data.</text>
</comment>
<name>A0A023D7K5_ACIMT</name>
<keyword evidence="2" id="KW-0067">ATP-binding</keyword>
<organism evidence="4 5">
    <name type="scientific">Acidomonas methanolica NBRC 104435</name>
    <dbReference type="NCBI Taxonomy" id="1231351"/>
    <lineage>
        <taxon>Bacteria</taxon>
        <taxon>Pseudomonadati</taxon>
        <taxon>Pseudomonadota</taxon>
        <taxon>Alphaproteobacteria</taxon>
        <taxon>Acetobacterales</taxon>
        <taxon>Acetobacteraceae</taxon>
        <taxon>Acidomonas</taxon>
    </lineage>
</organism>
<dbReference type="GO" id="GO:0016887">
    <property type="term" value="F:ATP hydrolysis activity"/>
    <property type="evidence" value="ECO:0007669"/>
    <property type="project" value="InterPro"/>
</dbReference>
<keyword evidence="5" id="KW-1185">Reference proteome</keyword>
<reference evidence="4 5" key="2">
    <citation type="journal article" date="2014" name="FEMS Microbiol. Lett.">
        <title>Draft genomic DNA sequence of the facultatively methylotrophic bacterium Acidomonas methanolica type strain MB58.</title>
        <authorList>
            <person name="Higashiura N."/>
            <person name="Hadano H."/>
            <person name="Hirakawa H."/>
            <person name="Matsutani M."/>
            <person name="Takabe S."/>
            <person name="Matsushita K."/>
            <person name="Azuma Y."/>
        </authorList>
    </citation>
    <scope>NUCLEOTIDE SEQUENCE [LARGE SCALE GENOMIC DNA]</scope>
    <source>
        <strain evidence="4 5">MB58</strain>
    </source>
</reference>
<dbReference type="PROSITE" id="PS50893">
    <property type="entry name" value="ABC_TRANSPORTER_2"/>
    <property type="match status" value="1"/>
</dbReference>
<dbReference type="EMBL" id="BAND01000106">
    <property type="protein sequence ID" value="GAJ30143.1"/>
    <property type="molecule type" value="Genomic_DNA"/>
</dbReference>
<protein>
    <submittedName>
        <fullName evidence="4">ABC transporter manganese transport MntB</fullName>
    </submittedName>
</protein>
<proteinExistence type="predicted"/>